<dbReference type="GO" id="GO:0005524">
    <property type="term" value="F:ATP binding"/>
    <property type="evidence" value="ECO:0007669"/>
    <property type="project" value="UniProtKB-KW"/>
</dbReference>
<dbReference type="Gene3D" id="3.40.50.2300">
    <property type="match status" value="1"/>
</dbReference>
<keyword evidence="12" id="KW-0238">DNA-binding</keyword>
<evidence type="ECO:0000259" key="16">
    <source>
        <dbReference type="PROSITE" id="PS50109"/>
    </source>
</evidence>
<reference evidence="18 19" key="1">
    <citation type="journal article" date="2017" name="ISME J.">
        <title>Energy and carbon metabolisms in a deep terrestrial subsurface fluid microbial community.</title>
        <authorList>
            <person name="Momper L."/>
            <person name="Jungbluth S.P."/>
            <person name="Lee M.D."/>
            <person name="Amend J.P."/>
        </authorList>
    </citation>
    <scope>NUCLEOTIDE SEQUENCE [LARGE SCALE GENOMIC DNA]</scope>
    <source>
        <strain evidence="18">SURF_17</strain>
    </source>
</reference>
<comment type="subcellular location">
    <subcellularLocation>
        <location evidence="2">Cell membrane</location>
    </subcellularLocation>
</comment>
<evidence type="ECO:0000256" key="11">
    <source>
        <dbReference type="ARBA" id="ARBA00023015"/>
    </source>
</evidence>
<keyword evidence="8 18" id="KW-0418">Kinase</keyword>
<dbReference type="Gene3D" id="1.10.287.130">
    <property type="match status" value="1"/>
</dbReference>
<evidence type="ECO:0000256" key="15">
    <source>
        <dbReference type="PROSITE-ProRule" id="PRU00169"/>
    </source>
</evidence>
<evidence type="ECO:0000256" key="5">
    <source>
        <dbReference type="ARBA" id="ARBA00022553"/>
    </source>
</evidence>
<keyword evidence="10" id="KW-0902">Two-component regulatory system</keyword>
<dbReference type="CDD" id="cd00075">
    <property type="entry name" value="HATPase"/>
    <property type="match status" value="1"/>
</dbReference>
<dbReference type="SMART" id="SM00388">
    <property type="entry name" value="HisKA"/>
    <property type="match status" value="1"/>
</dbReference>
<dbReference type="SUPFAM" id="SSF47384">
    <property type="entry name" value="Homodimeric domain of signal transducing histidine kinase"/>
    <property type="match status" value="1"/>
</dbReference>
<proteinExistence type="predicted"/>
<evidence type="ECO:0000259" key="17">
    <source>
        <dbReference type="PROSITE" id="PS50110"/>
    </source>
</evidence>
<feature type="domain" description="Response regulatory" evidence="17">
    <location>
        <begin position="12"/>
        <end position="128"/>
    </location>
</feature>
<evidence type="ECO:0000256" key="13">
    <source>
        <dbReference type="ARBA" id="ARBA00023136"/>
    </source>
</evidence>
<evidence type="ECO:0000256" key="4">
    <source>
        <dbReference type="ARBA" id="ARBA00022475"/>
    </source>
</evidence>
<dbReference type="Pfam" id="PF00512">
    <property type="entry name" value="HisKA"/>
    <property type="match status" value="1"/>
</dbReference>
<comment type="caution">
    <text evidence="18">The sequence shown here is derived from an EMBL/GenBank/DDBJ whole genome shotgun (WGS) entry which is preliminary data.</text>
</comment>
<evidence type="ECO:0000256" key="12">
    <source>
        <dbReference type="ARBA" id="ARBA00023125"/>
    </source>
</evidence>
<dbReference type="GO" id="GO:0005886">
    <property type="term" value="C:plasma membrane"/>
    <property type="evidence" value="ECO:0007669"/>
    <property type="project" value="UniProtKB-SubCell"/>
</dbReference>
<dbReference type="FunFam" id="3.30.565.10:FF:000023">
    <property type="entry name" value="PAS domain-containing sensor histidine kinase"/>
    <property type="match status" value="1"/>
</dbReference>
<dbReference type="AlphaFoldDB" id="A0A419ENR0"/>
<evidence type="ECO:0000256" key="2">
    <source>
        <dbReference type="ARBA" id="ARBA00004236"/>
    </source>
</evidence>
<dbReference type="InterPro" id="IPR003661">
    <property type="entry name" value="HisK_dim/P_dom"/>
</dbReference>
<protein>
    <recommendedName>
        <fullName evidence="3">histidine kinase</fullName>
        <ecNumber evidence="3">2.7.13.3</ecNumber>
    </recommendedName>
</protein>
<keyword evidence="9" id="KW-0067">ATP-binding</keyword>
<dbReference type="PROSITE" id="PS50110">
    <property type="entry name" value="RESPONSE_REGULATORY"/>
    <property type="match status" value="1"/>
</dbReference>
<dbReference type="InterPro" id="IPR001789">
    <property type="entry name" value="Sig_transdc_resp-reg_receiver"/>
</dbReference>
<accession>A0A419ENR0</accession>
<evidence type="ECO:0000256" key="6">
    <source>
        <dbReference type="ARBA" id="ARBA00022679"/>
    </source>
</evidence>
<evidence type="ECO:0000313" key="18">
    <source>
        <dbReference type="EMBL" id="RJP64308.1"/>
    </source>
</evidence>
<sequence length="401" mass="44373">MAKESPDARQPYILIVEDDPVNIDLMKAQLSTEGYSIGCAHDGEEALNQLAYNKPDLVLLDIMIPKKSGYEVCKHIKSMAETRHIPVIMVTALNDMESRVKGIAAGADDFLSRPVDRSELLARVRSMLRVKHLHDELTKESRSARESNQKIELQKRVLKSMSAQLMHASHLKYEFIVDMSHALRTPLNVIIGFSEMLQDELVGTLNDKQARYVANVLESGRELQGLIADIVDLFKIDTGKLALEMTEFSLKDAIDSAIAAFDETARAKQIEISVHVAPNVTRVFADPQRFTAIMNNLLSNAFKFTPGKAGVEVTAERVENTVRVCVADSGPGLLPEDCEKVFSEFYRVSDPAIASCAGSGLGLAIARKLVYMHGGQIWAESTKGSGARFFFTLPYRQKTEG</sequence>
<name>A0A419ENR0_9BACT</name>
<gene>
    <name evidence="18" type="ORF">C4532_19635</name>
</gene>
<dbReference type="CDD" id="cd00082">
    <property type="entry name" value="HisKA"/>
    <property type="match status" value="1"/>
</dbReference>
<dbReference type="GO" id="GO:0000155">
    <property type="term" value="F:phosphorelay sensor kinase activity"/>
    <property type="evidence" value="ECO:0007669"/>
    <property type="project" value="InterPro"/>
</dbReference>
<dbReference type="Gene3D" id="3.30.565.10">
    <property type="entry name" value="Histidine kinase-like ATPase, C-terminal domain"/>
    <property type="match status" value="1"/>
</dbReference>
<keyword evidence="11" id="KW-0805">Transcription regulation</keyword>
<keyword evidence="4" id="KW-1003">Cell membrane</keyword>
<dbReference type="InterPro" id="IPR036097">
    <property type="entry name" value="HisK_dim/P_sf"/>
</dbReference>
<feature type="modified residue" description="4-aspartylphosphate" evidence="15">
    <location>
        <position position="61"/>
    </location>
</feature>
<evidence type="ECO:0000256" key="14">
    <source>
        <dbReference type="ARBA" id="ARBA00023163"/>
    </source>
</evidence>
<dbReference type="CDD" id="cd17538">
    <property type="entry name" value="REC_D1_PleD-like"/>
    <property type="match status" value="1"/>
</dbReference>
<dbReference type="GO" id="GO:0003677">
    <property type="term" value="F:DNA binding"/>
    <property type="evidence" value="ECO:0007669"/>
    <property type="project" value="UniProtKB-KW"/>
</dbReference>
<dbReference type="InterPro" id="IPR011006">
    <property type="entry name" value="CheY-like_superfamily"/>
</dbReference>
<dbReference type="PROSITE" id="PS50109">
    <property type="entry name" value="HIS_KIN"/>
    <property type="match status" value="1"/>
</dbReference>
<evidence type="ECO:0000256" key="3">
    <source>
        <dbReference type="ARBA" id="ARBA00012438"/>
    </source>
</evidence>
<evidence type="ECO:0000313" key="19">
    <source>
        <dbReference type="Proteomes" id="UP000285961"/>
    </source>
</evidence>
<evidence type="ECO:0000256" key="9">
    <source>
        <dbReference type="ARBA" id="ARBA00022840"/>
    </source>
</evidence>
<dbReference type="SMART" id="SM00448">
    <property type="entry name" value="REC"/>
    <property type="match status" value="1"/>
</dbReference>
<dbReference type="PANTHER" id="PTHR43547:SF2">
    <property type="entry name" value="HYBRID SIGNAL TRANSDUCTION HISTIDINE KINASE C"/>
    <property type="match status" value="1"/>
</dbReference>
<dbReference type="FunFam" id="3.40.50.2300:FF:000001">
    <property type="entry name" value="DNA-binding response regulator PhoB"/>
    <property type="match status" value="1"/>
</dbReference>
<keyword evidence="14" id="KW-0804">Transcription</keyword>
<dbReference type="InterPro" id="IPR004358">
    <property type="entry name" value="Sig_transdc_His_kin-like_C"/>
</dbReference>
<dbReference type="Pfam" id="PF00072">
    <property type="entry name" value="Response_reg"/>
    <property type="match status" value="1"/>
</dbReference>
<dbReference type="SUPFAM" id="SSF52172">
    <property type="entry name" value="CheY-like"/>
    <property type="match status" value="1"/>
</dbReference>
<feature type="domain" description="Histidine kinase" evidence="16">
    <location>
        <begin position="178"/>
        <end position="397"/>
    </location>
</feature>
<dbReference type="PANTHER" id="PTHR43547">
    <property type="entry name" value="TWO-COMPONENT HISTIDINE KINASE"/>
    <property type="match status" value="1"/>
</dbReference>
<dbReference type="SUPFAM" id="SSF55874">
    <property type="entry name" value="ATPase domain of HSP90 chaperone/DNA topoisomerase II/histidine kinase"/>
    <property type="match status" value="1"/>
</dbReference>
<keyword evidence="13" id="KW-0472">Membrane</keyword>
<keyword evidence="6" id="KW-0808">Transferase</keyword>
<comment type="catalytic activity">
    <reaction evidence="1">
        <text>ATP + protein L-histidine = ADP + protein N-phospho-L-histidine.</text>
        <dbReference type="EC" id="2.7.13.3"/>
    </reaction>
</comment>
<keyword evidence="7" id="KW-0547">Nucleotide-binding</keyword>
<evidence type="ECO:0000256" key="7">
    <source>
        <dbReference type="ARBA" id="ARBA00022741"/>
    </source>
</evidence>
<dbReference type="EMBL" id="QZKI01000142">
    <property type="protein sequence ID" value="RJP64308.1"/>
    <property type="molecule type" value="Genomic_DNA"/>
</dbReference>
<dbReference type="SMART" id="SM00387">
    <property type="entry name" value="HATPase_c"/>
    <property type="match status" value="1"/>
</dbReference>
<dbReference type="InterPro" id="IPR005467">
    <property type="entry name" value="His_kinase_dom"/>
</dbReference>
<keyword evidence="5 15" id="KW-0597">Phosphoprotein</keyword>
<dbReference type="Proteomes" id="UP000285961">
    <property type="component" value="Unassembled WGS sequence"/>
</dbReference>
<dbReference type="PRINTS" id="PR00344">
    <property type="entry name" value="BCTRLSENSOR"/>
</dbReference>
<dbReference type="EC" id="2.7.13.3" evidence="3"/>
<evidence type="ECO:0000256" key="8">
    <source>
        <dbReference type="ARBA" id="ARBA00022777"/>
    </source>
</evidence>
<evidence type="ECO:0000256" key="10">
    <source>
        <dbReference type="ARBA" id="ARBA00023012"/>
    </source>
</evidence>
<dbReference type="Pfam" id="PF02518">
    <property type="entry name" value="HATPase_c"/>
    <property type="match status" value="1"/>
</dbReference>
<dbReference type="InterPro" id="IPR036890">
    <property type="entry name" value="HATPase_C_sf"/>
</dbReference>
<dbReference type="InterPro" id="IPR003594">
    <property type="entry name" value="HATPase_dom"/>
</dbReference>
<organism evidence="18 19">
    <name type="scientific">Candidatus Abyssobacteria bacterium SURF_17</name>
    <dbReference type="NCBI Taxonomy" id="2093361"/>
    <lineage>
        <taxon>Bacteria</taxon>
        <taxon>Pseudomonadati</taxon>
        <taxon>Candidatus Hydrogenedentota</taxon>
        <taxon>Candidatus Abyssobacteria</taxon>
    </lineage>
</organism>
<evidence type="ECO:0000256" key="1">
    <source>
        <dbReference type="ARBA" id="ARBA00000085"/>
    </source>
</evidence>